<dbReference type="KEGG" id="tbr:Tb11.01.0560"/>
<accession>Q384M1</accession>
<organism evidence="1 2">
    <name type="scientific">Trypanosoma brucei brucei (strain 927/4 GUTat10.1)</name>
    <dbReference type="NCBI Taxonomy" id="185431"/>
    <lineage>
        <taxon>Eukaryota</taxon>
        <taxon>Discoba</taxon>
        <taxon>Euglenozoa</taxon>
        <taxon>Kinetoplastea</taxon>
        <taxon>Metakinetoplastina</taxon>
        <taxon>Trypanosomatida</taxon>
        <taxon>Trypanosomatidae</taxon>
        <taxon>Trypanosoma</taxon>
    </lineage>
</organism>
<evidence type="ECO:0000313" key="1">
    <source>
        <dbReference type="EMBL" id="EAN79760.1"/>
    </source>
</evidence>
<dbReference type="AlphaFoldDB" id="Q384M1"/>
<gene>
    <name evidence="1" type="ORF">Tb11.01.0560</name>
</gene>
<evidence type="ECO:0000313" key="2">
    <source>
        <dbReference type="Proteomes" id="UP000008524"/>
    </source>
</evidence>
<dbReference type="EMBL" id="CH464491">
    <property type="protein sequence ID" value="EAN79760.1"/>
    <property type="molecule type" value="Genomic_DNA"/>
</dbReference>
<dbReference type="VEuPathDB" id="TriTrypDB:Tb927.11.7980"/>
<dbReference type="GeneID" id="3665197"/>
<protein>
    <submittedName>
        <fullName evidence="1">Uncharacterized protein</fullName>
    </submittedName>
</protein>
<dbReference type="InParanoid" id="Q384M1"/>
<dbReference type="Proteomes" id="UP000008524">
    <property type="component" value="Chromosome 11"/>
</dbReference>
<dbReference type="RefSeq" id="XP_828872.1">
    <property type="nucleotide sequence ID" value="XM_823779.1"/>
</dbReference>
<reference evidence="1 2" key="2">
    <citation type="journal article" date="2005" name="Science">
        <title>The genome of the African trypanosome Trypanosoma brucei.</title>
        <authorList>
            <person name="Berriman M."/>
            <person name="Ghedin E."/>
            <person name="Hertz-Fowler C."/>
            <person name="Blandin G."/>
            <person name="Renauld H."/>
            <person name="Bartholomeu D.C."/>
            <person name="Lennard N.J."/>
            <person name="Caler E."/>
            <person name="Hamlin N.E."/>
            <person name="Haas B."/>
            <person name="Bohme U."/>
            <person name="Hannick L."/>
            <person name="Aslett M.A."/>
            <person name="Shallom J."/>
            <person name="Marcello L."/>
            <person name="Hou L."/>
            <person name="Wickstead B."/>
            <person name="Alsmark U.C."/>
            <person name="Arrowsmith C."/>
            <person name="Atkin R.J."/>
            <person name="Barron A.J."/>
            <person name="Bringaud F."/>
            <person name="Brooks K."/>
            <person name="Carrington M."/>
            <person name="Cherevach I."/>
            <person name="Chillingworth T.J."/>
            <person name="Churcher C."/>
            <person name="Clark L.N."/>
            <person name="Corton C.H."/>
            <person name="Cronin A."/>
            <person name="Davies R.M."/>
            <person name="Doggett J."/>
            <person name="Djikeng A."/>
            <person name="Feldblyum T."/>
            <person name="Field M.C."/>
            <person name="Fraser A."/>
            <person name="Goodhead I."/>
            <person name="Hance Z."/>
            <person name="Harper D."/>
            <person name="Harris B.R."/>
            <person name="Hauser H."/>
            <person name="Hostetler J."/>
            <person name="Ivens A."/>
            <person name="Jagels K."/>
            <person name="Johnson D."/>
            <person name="Johnson J."/>
            <person name="Jones K."/>
            <person name="Kerhornou A.X."/>
            <person name="Koo H."/>
            <person name="Larke N."/>
            <person name="Landfear S."/>
            <person name="Larkin C."/>
            <person name="Leech V."/>
            <person name="Line A."/>
            <person name="Lord A."/>
            <person name="Macleod A."/>
            <person name="Mooney P.J."/>
            <person name="Moule S."/>
            <person name="Martin D.M."/>
            <person name="Morgan G.W."/>
            <person name="Mungall K."/>
            <person name="Norbertczak H."/>
            <person name="Ormond D."/>
            <person name="Pai G."/>
            <person name="Peacock C.S."/>
            <person name="Peterson J."/>
            <person name="Quail M.A."/>
            <person name="Rabbinowitsch E."/>
            <person name="Rajandream M.A."/>
            <person name="Reitter C."/>
            <person name="Salzberg S.L."/>
            <person name="Sanders M."/>
            <person name="Schobel S."/>
            <person name="Sharp S."/>
            <person name="Simmonds M."/>
            <person name="Simpson A.J."/>
            <person name="Tallon L."/>
            <person name="Turner C.M."/>
            <person name="Tait A."/>
            <person name="Tivey A.R."/>
            <person name="Van Aken S."/>
            <person name="Walker D."/>
            <person name="Wanless D."/>
            <person name="Wang S."/>
            <person name="White B."/>
            <person name="White O."/>
            <person name="Whitehead S."/>
            <person name="Woodward J."/>
            <person name="Wortman J."/>
            <person name="Adams M.D."/>
            <person name="Embley T.M."/>
            <person name="Gull K."/>
            <person name="Ullu E."/>
            <person name="Barry J.D."/>
            <person name="Fairlamb A.H."/>
            <person name="Opperdoes F."/>
            <person name="Barrell B.G."/>
            <person name="Donelson J.E."/>
            <person name="Hall N."/>
            <person name="Fraser C.M."/>
            <person name="Melville S.E."/>
            <person name="El-Sayed N.M."/>
        </authorList>
    </citation>
    <scope>NUCLEOTIDE SEQUENCE [LARGE SCALE GENOMIC DNA]</scope>
    <source>
        <strain evidence="1 2">927/4 GUTat10.1</strain>
    </source>
</reference>
<name>Q384M1_TRYB2</name>
<sequence>MLPQQWVPEQRVRESKANQRRSLAKRLAFIRLGKNVLNPSDAGHINVVSGSSTPYHRGKPRASSVPLMGNTAVLRLRHHTAQGSAASCWDTVFHLSVPGHVASVPSAVSSALRCCCPVMMFRMMYF</sequence>
<dbReference type="PaxDb" id="5691-EAN79760"/>
<proteinExistence type="predicted"/>
<reference evidence="1 2" key="1">
    <citation type="journal article" date="2005" name="Science">
        <title>Comparative genomics of trypanosomatid parasitic protozoa.</title>
        <authorList>
            <person name="El-Sayed N.M."/>
            <person name="Myler P.J."/>
            <person name="Blandin G."/>
            <person name="Berriman M."/>
            <person name="Crabtree J."/>
            <person name="Aggarwal G."/>
            <person name="Caler E."/>
            <person name="Renauld H."/>
            <person name="Worthey E.A."/>
            <person name="Hertz-Fowler C."/>
            <person name="Ghedin E."/>
            <person name="Peacock C."/>
            <person name="Bartholomeu D.C."/>
            <person name="Haas B.J."/>
            <person name="Tran A.N."/>
            <person name="Wortman J.R."/>
            <person name="Alsmark U.C."/>
            <person name="Angiuoli S."/>
            <person name="Anupama A."/>
            <person name="Badger J."/>
            <person name="Bringaud F."/>
            <person name="Cadag E."/>
            <person name="Carlton J.M."/>
            <person name="Cerqueira G.C."/>
            <person name="Creasy T."/>
            <person name="Delcher A.L."/>
            <person name="Djikeng A."/>
            <person name="Embley T.M."/>
            <person name="Hauser C."/>
            <person name="Ivens A.C."/>
            <person name="Kummerfeld S.K."/>
            <person name="Pereira-Leal J.B."/>
            <person name="Nilsson D."/>
            <person name="Peterson J."/>
            <person name="Salzberg S.L."/>
            <person name="Shallom J."/>
            <person name="Silva J.C."/>
            <person name="Sundaram J."/>
            <person name="Westenberger S."/>
            <person name="White O."/>
            <person name="Melville S.E."/>
            <person name="Donelson J.E."/>
            <person name="Andersson B."/>
            <person name="Stuart K.D."/>
            <person name="Hall N."/>
        </authorList>
    </citation>
    <scope>NUCLEOTIDE SEQUENCE [LARGE SCALE GENOMIC DNA]</scope>
    <source>
        <strain evidence="1 2">927/4 GUTat10.1</strain>
    </source>
</reference>
<keyword evidence="2" id="KW-1185">Reference proteome</keyword>